<evidence type="ECO:0000313" key="9">
    <source>
        <dbReference type="Proteomes" id="UP000293345"/>
    </source>
</evidence>
<dbReference type="InterPro" id="IPR020846">
    <property type="entry name" value="MFS_dom"/>
</dbReference>
<feature type="transmembrane region" description="Helical" evidence="6">
    <location>
        <begin position="258"/>
        <end position="283"/>
    </location>
</feature>
<sequence>MQGKPLVMLLVVIYASAFLAGFNENLVNMALVSVMGEYGVDSVAAQWLVTGYMIVATIMVMCMAFFYRRFKLRPLYFSAAAFTLVGSLMGLLAPNFELLMAARLVQAVGSGIFIPLMMNTVLAVTPKEKMGTFMSIGGCMITFGPALAPVVCGALVTTFGWHNIFAVPVIAMAVLAVLAIFAVKNLGFSPAHLDIPSVVLSAVFLSLLSFGLVELTIDTPLAVGALVVAVGSAALFVWRQLRCDHPLIDLSPMKSRAFWPSVMLTTVAMMGSFSCSVLLPLYLESGTGLTAFMAGMVMLIPVLANAGTTLLGGRIMDARGEWPLLPAGFAAIAVGFCLMAGLAPTLSLPAVFVAPLLVMGGTGFVFSPSQTAGLRTLPPEMNPFGVAISTTFVQIAACIGPSLYTGILSTGQASALSAGASAGLATAQGFAEAMVVATCVAAFGCALALAYSRAAVKRAAVKRAALKER</sequence>
<evidence type="ECO:0000313" key="8">
    <source>
        <dbReference type="EMBL" id="RXZ53838.1"/>
    </source>
</evidence>
<feature type="transmembrane region" description="Helical" evidence="6">
    <location>
        <begin position="324"/>
        <end position="342"/>
    </location>
</feature>
<keyword evidence="2" id="KW-0813">Transport</keyword>
<keyword evidence="4 6" id="KW-1133">Transmembrane helix</keyword>
<feature type="transmembrane region" description="Helical" evidence="6">
    <location>
        <begin position="219"/>
        <end position="238"/>
    </location>
</feature>
<feature type="transmembrane region" description="Helical" evidence="6">
    <location>
        <begin position="44"/>
        <end position="67"/>
    </location>
</feature>
<dbReference type="AlphaFoldDB" id="A0A4Q2K0H7"/>
<dbReference type="PANTHER" id="PTHR42718:SF9">
    <property type="entry name" value="MAJOR FACILITATOR SUPERFAMILY MULTIDRUG TRANSPORTER MFSC"/>
    <property type="match status" value="1"/>
</dbReference>
<feature type="transmembrane region" description="Helical" evidence="6">
    <location>
        <begin position="104"/>
        <end position="124"/>
    </location>
</feature>
<comment type="caution">
    <text evidence="8">The sequence shown here is derived from an EMBL/GenBank/DDBJ whole genome shotgun (WGS) entry which is preliminary data.</text>
</comment>
<dbReference type="GO" id="GO:0005886">
    <property type="term" value="C:plasma membrane"/>
    <property type="evidence" value="ECO:0007669"/>
    <property type="project" value="UniProtKB-SubCell"/>
</dbReference>
<feature type="transmembrane region" description="Helical" evidence="6">
    <location>
        <begin position="348"/>
        <end position="366"/>
    </location>
</feature>
<evidence type="ECO:0000256" key="3">
    <source>
        <dbReference type="ARBA" id="ARBA00022692"/>
    </source>
</evidence>
<gene>
    <name evidence="8" type="ORF">ET524_04585</name>
</gene>
<feature type="transmembrane region" description="Helical" evidence="6">
    <location>
        <begin position="165"/>
        <end position="183"/>
    </location>
</feature>
<accession>A0A4Q2K0H7</accession>
<protein>
    <submittedName>
        <fullName evidence="8">MFS transporter</fullName>
    </submittedName>
</protein>
<dbReference type="Proteomes" id="UP000293345">
    <property type="component" value="Unassembled WGS sequence"/>
</dbReference>
<comment type="subcellular location">
    <subcellularLocation>
        <location evidence="1">Cell membrane</location>
        <topology evidence="1">Multi-pass membrane protein</topology>
    </subcellularLocation>
</comment>
<feature type="transmembrane region" description="Helical" evidence="6">
    <location>
        <begin position="427"/>
        <end position="451"/>
    </location>
</feature>
<name>A0A4Q2K0H7_9ACTN</name>
<dbReference type="GO" id="GO:0022857">
    <property type="term" value="F:transmembrane transporter activity"/>
    <property type="evidence" value="ECO:0007669"/>
    <property type="project" value="InterPro"/>
</dbReference>
<feature type="transmembrane region" description="Helical" evidence="6">
    <location>
        <begin position="386"/>
        <end position="407"/>
    </location>
</feature>
<dbReference type="Gene3D" id="1.20.1250.20">
    <property type="entry name" value="MFS general substrate transporter like domains"/>
    <property type="match status" value="1"/>
</dbReference>
<dbReference type="EMBL" id="SDPW01000001">
    <property type="protein sequence ID" value="RXZ53838.1"/>
    <property type="molecule type" value="Genomic_DNA"/>
</dbReference>
<organism evidence="8 9">
    <name type="scientific">Senegalimassilia faecalis</name>
    <dbReference type="NCBI Taxonomy" id="2509433"/>
    <lineage>
        <taxon>Bacteria</taxon>
        <taxon>Bacillati</taxon>
        <taxon>Actinomycetota</taxon>
        <taxon>Coriobacteriia</taxon>
        <taxon>Coriobacteriales</taxon>
        <taxon>Coriobacteriaceae</taxon>
        <taxon>Senegalimassilia</taxon>
    </lineage>
</organism>
<feature type="transmembrane region" description="Helical" evidence="6">
    <location>
        <begin position="289"/>
        <end position="312"/>
    </location>
</feature>
<evidence type="ECO:0000256" key="2">
    <source>
        <dbReference type="ARBA" id="ARBA00022448"/>
    </source>
</evidence>
<dbReference type="SUPFAM" id="SSF103473">
    <property type="entry name" value="MFS general substrate transporter"/>
    <property type="match status" value="1"/>
</dbReference>
<feature type="transmembrane region" description="Helical" evidence="6">
    <location>
        <begin position="195"/>
        <end position="213"/>
    </location>
</feature>
<evidence type="ECO:0000256" key="5">
    <source>
        <dbReference type="ARBA" id="ARBA00023136"/>
    </source>
</evidence>
<dbReference type="PRINTS" id="PR01036">
    <property type="entry name" value="TCRTETB"/>
</dbReference>
<reference evidence="8 9" key="1">
    <citation type="submission" date="2019-01" db="EMBL/GenBank/DDBJ databases">
        <title>Senegalimassilia sp. nov. KGMB04484 isolated human feces.</title>
        <authorList>
            <person name="Han K.-I."/>
            <person name="Kim J.-S."/>
            <person name="Lee K.C."/>
            <person name="Suh M.K."/>
            <person name="Eom M.K."/>
            <person name="Lee J.H."/>
            <person name="Park S.-H."/>
            <person name="Kang S.W."/>
            <person name="Park J.-E."/>
            <person name="Oh B.S."/>
            <person name="Yu S.Y."/>
            <person name="Choi S.-H."/>
            <person name="Lee D.H."/>
            <person name="Yoon H."/>
            <person name="Kim B.-Y."/>
            <person name="Lee J.H."/>
            <person name="Lee J.-S."/>
        </authorList>
    </citation>
    <scope>NUCLEOTIDE SEQUENCE [LARGE SCALE GENOMIC DNA]</scope>
    <source>
        <strain evidence="8 9">KGMB04484</strain>
    </source>
</reference>
<feature type="transmembrane region" description="Helical" evidence="6">
    <location>
        <begin position="136"/>
        <end position="159"/>
    </location>
</feature>
<dbReference type="InterPro" id="IPR011701">
    <property type="entry name" value="MFS"/>
</dbReference>
<dbReference type="OrthoDB" id="9812221at2"/>
<dbReference type="Gene3D" id="1.20.1720.10">
    <property type="entry name" value="Multidrug resistance protein D"/>
    <property type="match status" value="1"/>
</dbReference>
<proteinExistence type="predicted"/>
<dbReference type="Pfam" id="PF07690">
    <property type="entry name" value="MFS_1"/>
    <property type="match status" value="1"/>
</dbReference>
<dbReference type="PROSITE" id="PS50850">
    <property type="entry name" value="MFS"/>
    <property type="match status" value="1"/>
</dbReference>
<keyword evidence="9" id="KW-1185">Reference proteome</keyword>
<keyword evidence="3 6" id="KW-0812">Transmembrane</keyword>
<feature type="domain" description="Major facilitator superfamily (MFS) profile" evidence="7">
    <location>
        <begin position="9"/>
        <end position="456"/>
    </location>
</feature>
<evidence type="ECO:0000256" key="6">
    <source>
        <dbReference type="SAM" id="Phobius"/>
    </source>
</evidence>
<dbReference type="PANTHER" id="PTHR42718">
    <property type="entry name" value="MAJOR FACILITATOR SUPERFAMILY MULTIDRUG TRANSPORTER MFSC"/>
    <property type="match status" value="1"/>
</dbReference>
<evidence type="ECO:0000256" key="1">
    <source>
        <dbReference type="ARBA" id="ARBA00004651"/>
    </source>
</evidence>
<evidence type="ECO:0000259" key="7">
    <source>
        <dbReference type="PROSITE" id="PS50850"/>
    </source>
</evidence>
<evidence type="ECO:0000256" key="4">
    <source>
        <dbReference type="ARBA" id="ARBA00022989"/>
    </source>
</evidence>
<feature type="transmembrane region" description="Helical" evidence="6">
    <location>
        <begin position="74"/>
        <end position="92"/>
    </location>
</feature>
<dbReference type="InterPro" id="IPR036259">
    <property type="entry name" value="MFS_trans_sf"/>
</dbReference>
<dbReference type="RefSeq" id="WP_129423621.1">
    <property type="nucleotide sequence ID" value="NZ_SDPW01000001.1"/>
</dbReference>
<keyword evidence="5 6" id="KW-0472">Membrane</keyword>